<protein>
    <recommendedName>
        <fullName evidence="8">MtN3 and saliva related transmembrane protein</fullName>
    </recommendedName>
</protein>
<dbReference type="GO" id="GO:0016020">
    <property type="term" value="C:membrane"/>
    <property type="evidence" value="ECO:0007669"/>
    <property type="project" value="UniProtKB-SubCell"/>
</dbReference>
<keyword evidence="3 5" id="KW-1133">Transmembrane helix</keyword>
<evidence type="ECO:0000313" key="7">
    <source>
        <dbReference type="Proteomes" id="UP000437131"/>
    </source>
</evidence>
<dbReference type="InterPro" id="IPR047662">
    <property type="entry name" value="SemiSWEET"/>
</dbReference>
<evidence type="ECO:0000256" key="3">
    <source>
        <dbReference type="ARBA" id="ARBA00022989"/>
    </source>
</evidence>
<dbReference type="AlphaFoldDB" id="A0A844GRQ2"/>
<dbReference type="EMBL" id="WMIA01000003">
    <property type="protein sequence ID" value="MTF38213.1"/>
    <property type="molecule type" value="Genomic_DNA"/>
</dbReference>
<dbReference type="NCBIfam" id="NF037968">
    <property type="entry name" value="SemiSWEET_2"/>
    <property type="match status" value="1"/>
</dbReference>
<name>A0A844GRQ2_9CHRO</name>
<evidence type="ECO:0000256" key="1">
    <source>
        <dbReference type="ARBA" id="ARBA00004141"/>
    </source>
</evidence>
<feature type="transmembrane region" description="Helical" evidence="5">
    <location>
        <begin position="62"/>
        <end position="81"/>
    </location>
</feature>
<comment type="caution">
    <text evidence="6">The sequence shown here is derived from an EMBL/GenBank/DDBJ whole genome shotgun (WGS) entry which is preliminary data.</text>
</comment>
<keyword evidence="4 5" id="KW-0472">Membrane</keyword>
<dbReference type="GO" id="GO:0051119">
    <property type="term" value="F:sugar transmembrane transporter activity"/>
    <property type="evidence" value="ECO:0007669"/>
    <property type="project" value="InterPro"/>
</dbReference>
<comment type="subcellular location">
    <subcellularLocation>
        <location evidence="1">Membrane</location>
        <topology evidence="1">Multi-pass membrane protein</topology>
    </subcellularLocation>
</comment>
<dbReference type="RefSeq" id="WP_155083091.1">
    <property type="nucleotide sequence ID" value="NZ_WMIA01000003.1"/>
</dbReference>
<evidence type="ECO:0000256" key="5">
    <source>
        <dbReference type="SAM" id="Phobius"/>
    </source>
</evidence>
<organism evidence="6 7">
    <name type="scientific">Cyanobacterium aponinum 0216</name>
    <dbReference type="NCBI Taxonomy" id="2676140"/>
    <lineage>
        <taxon>Bacteria</taxon>
        <taxon>Bacillati</taxon>
        <taxon>Cyanobacteriota</taxon>
        <taxon>Cyanophyceae</taxon>
        <taxon>Oscillatoriophycideae</taxon>
        <taxon>Chroococcales</taxon>
        <taxon>Geminocystaceae</taxon>
        <taxon>Cyanobacterium</taxon>
    </lineage>
</organism>
<reference evidence="6 7" key="1">
    <citation type="submission" date="2019-11" db="EMBL/GenBank/DDBJ databases">
        <title>Isolation of a new High Light Tolerant Cyanobacteria.</title>
        <authorList>
            <person name="Dobson Z."/>
            <person name="Vaughn N."/>
            <person name="Vaughn M."/>
            <person name="Fromme P."/>
            <person name="Mazor Y."/>
        </authorList>
    </citation>
    <scope>NUCLEOTIDE SEQUENCE [LARGE SCALE GENOMIC DNA]</scope>
    <source>
        <strain evidence="6 7">0216</strain>
    </source>
</reference>
<feature type="transmembrane region" description="Helical" evidence="5">
    <location>
        <begin position="6"/>
        <end position="24"/>
    </location>
</feature>
<dbReference type="Pfam" id="PF04193">
    <property type="entry name" value="PQ-loop"/>
    <property type="match status" value="1"/>
</dbReference>
<evidence type="ECO:0000313" key="6">
    <source>
        <dbReference type="EMBL" id="MTF38213.1"/>
    </source>
</evidence>
<feature type="transmembrane region" description="Helical" evidence="5">
    <location>
        <begin position="36"/>
        <end position="56"/>
    </location>
</feature>
<evidence type="ECO:0000256" key="2">
    <source>
        <dbReference type="ARBA" id="ARBA00022692"/>
    </source>
</evidence>
<dbReference type="Proteomes" id="UP000437131">
    <property type="component" value="Unassembled WGS sequence"/>
</dbReference>
<dbReference type="InterPro" id="IPR006603">
    <property type="entry name" value="PQ-loop_rpt"/>
</dbReference>
<sequence length="84" mass="9508">MEWITIIGLMAGSLTTISFLPQAIKTWRSKSAKDISLAMFLCFCFGVILWIIYGLFIMDIPVLVTNIVTLILAGTILFFKLKYK</sequence>
<evidence type="ECO:0008006" key="8">
    <source>
        <dbReference type="Google" id="ProtNLM"/>
    </source>
</evidence>
<gene>
    <name evidence="6" type="ORF">GGC33_04675</name>
</gene>
<evidence type="ECO:0000256" key="4">
    <source>
        <dbReference type="ARBA" id="ARBA00023136"/>
    </source>
</evidence>
<proteinExistence type="predicted"/>
<dbReference type="SMART" id="SM00679">
    <property type="entry name" value="CTNS"/>
    <property type="match status" value="1"/>
</dbReference>
<keyword evidence="2 5" id="KW-0812">Transmembrane</keyword>
<dbReference type="Gene3D" id="1.20.1280.290">
    <property type="match status" value="1"/>
</dbReference>
<accession>A0A844GRQ2</accession>